<keyword evidence="9" id="KW-1278">Translocase</keyword>
<dbReference type="PROSITE" id="PS00154">
    <property type="entry name" value="ATPASE_E1_E2"/>
    <property type="match status" value="1"/>
</dbReference>
<evidence type="ECO:0000256" key="8">
    <source>
        <dbReference type="ARBA" id="ARBA00022842"/>
    </source>
</evidence>
<reference evidence="15 16" key="1">
    <citation type="submission" date="2015-04" db="EMBL/GenBank/DDBJ databases">
        <title>Whole genome shotgun sequence of Flavihumibacter petaseus NBRC 106054.</title>
        <authorList>
            <person name="Miyazawa S."/>
            <person name="Hosoyama A."/>
            <person name="Hashimoto M."/>
            <person name="Noguchi M."/>
            <person name="Tsuchikane K."/>
            <person name="Ohji S."/>
            <person name="Yamazoe A."/>
            <person name="Ichikawa N."/>
            <person name="Kimura A."/>
            <person name="Fujita N."/>
        </authorList>
    </citation>
    <scope>NUCLEOTIDE SEQUENCE [LARGE SCALE GENOMIC DNA]</scope>
    <source>
        <strain evidence="15 16">NBRC 106054</strain>
    </source>
</reference>
<comment type="similarity">
    <text evidence="2">Belongs to the cation transport ATPase (P-type) (TC 3.A.3) family. Type IB subfamily.</text>
</comment>
<keyword evidence="4" id="KW-1003">Cell membrane</keyword>
<name>A0A0E9N5C9_9BACT</name>
<dbReference type="InterPro" id="IPR018303">
    <property type="entry name" value="ATPase_P-typ_P_site"/>
</dbReference>
<dbReference type="Pfam" id="PF00122">
    <property type="entry name" value="E1-E2_ATPase"/>
    <property type="match status" value="1"/>
</dbReference>
<sequence length="772" mass="85508">MYTILKGNGLCRYYDLNQQPGLRQDKPEFPGRFGFLDQPEIAARFIRFESEDTLHLEFYLPQMHCNSCLYLLEKLPQLDDSVLSCTVHFTRKEVSIVCKRRKGQVRRVAELLTHIGYEPYISLSDLTNKRPGVDKSLRMQLGVAGFCFSNIMLMSFPEYFGIDSMEQTLQLFFRWFNLVLAIPVVFYSAIPFYRSTVKSLRAGFLHIDAPIALAIVITFTRSVYEVFSHTGAGYFDSLSGIVFFMLLGRVLQDKSFRQLSFERDYTSYFPIAVNVKKGETEDAVALPDLKPGDTVVIRAGEIIPADGILTSGEGFIDYAFVTGESMPVHRQMGELLYAGGRQSGGKIEMLIMKEVVQSYLASLWNKTGTAKKDTNLSFVHALSKYFTWIVLAIAMLTAAYWEMHDVSRLWQAVTAVFIVACPCALLLANSFTNGNILGILSRNDCYLRNAGVIESLSGVTHIVFDKTGTLTRASDTSLKYTGAPLPEKQLDTIAALASGSGHPLSLALARHLNRPLEGITLRGVKEFAGKGIEGYAGDEIVRIGNAAFTGARPIAGLKQCIYLSFDGISPGYFTAQNRYRDGIEQWLNKLKGKYKLSVLSGDNAAERHALNSLLGRGCTLYFDQKPEDKRDYIRFLQDRGEKVLMIGDGLNDAAALEAADAGIAVSEDHNNFTPASDGIMQARSLPLLPAILKLGMVNKRIVMASFILSLVYNIAGLFFAVRGVLSPMVAAILMPASTLSIFLVTFGASRYASKRLGLTVSRRNADENHPRT</sequence>
<dbReference type="Pfam" id="PF00702">
    <property type="entry name" value="Hydrolase"/>
    <property type="match status" value="1"/>
</dbReference>
<feature type="transmembrane region" description="Helical" evidence="13">
    <location>
        <begin position="202"/>
        <end position="220"/>
    </location>
</feature>
<dbReference type="GO" id="GO:0043682">
    <property type="term" value="F:P-type divalent copper transporter activity"/>
    <property type="evidence" value="ECO:0007669"/>
    <property type="project" value="TreeGrafter"/>
</dbReference>
<dbReference type="Gene3D" id="3.40.50.1000">
    <property type="entry name" value="HAD superfamily/HAD-like"/>
    <property type="match status" value="1"/>
</dbReference>
<feature type="transmembrane region" description="Helical" evidence="13">
    <location>
        <begin position="701"/>
        <end position="721"/>
    </location>
</feature>
<dbReference type="GO" id="GO:0005524">
    <property type="term" value="F:ATP binding"/>
    <property type="evidence" value="ECO:0007669"/>
    <property type="project" value="InterPro"/>
</dbReference>
<feature type="domain" description="P-type ATPase A" evidence="14">
    <location>
        <begin position="270"/>
        <end position="365"/>
    </location>
</feature>
<dbReference type="InterPro" id="IPR001757">
    <property type="entry name" value="P_typ_ATPase"/>
</dbReference>
<feature type="transmembrane region" description="Helical" evidence="13">
    <location>
        <begin position="139"/>
        <end position="160"/>
    </location>
</feature>
<evidence type="ECO:0000313" key="16">
    <source>
        <dbReference type="Proteomes" id="UP000033121"/>
    </source>
</evidence>
<evidence type="ECO:0000256" key="6">
    <source>
        <dbReference type="ARBA" id="ARBA00022692"/>
    </source>
</evidence>
<evidence type="ECO:0000256" key="1">
    <source>
        <dbReference type="ARBA" id="ARBA00004651"/>
    </source>
</evidence>
<comment type="subcellular location">
    <subcellularLocation>
        <location evidence="1">Cell membrane</location>
        <topology evidence="1">Multi-pass membrane protein</topology>
    </subcellularLocation>
</comment>
<feature type="transmembrane region" description="Helical" evidence="13">
    <location>
        <begin position="727"/>
        <end position="748"/>
    </location>
</feature>
<evidence type="ECO:0000313" key="15">
    <source>
        <dbReference type="EMBL" id="GAO45177.1"/>
    </source>
</evidence>
<keyword evidence="3" id="KW-0813">Transport</keyword>
<dbReference type="NCBIfam" id="TIGR01494">
    <property type="entry name" value="ATPase_P-type"/>
    <property type="match status" value="2"/>
</dbReference>
<dbReference type="STRING" id="1220578.FPE01S_04_04210"/>
<dbReference type="EMBL" id="BBWV01000004">
    <property type="protein sequence ID" value="GAO45177.1"/>
    <property type="molecule type" value="Genomic_DNA"/>
</dbReference>
<evidence type="ECO:0000256" key="7">
    <source>
        <dbReference type="ARBA" id="ARBA00022723"/>
    </source>
</evidence>
<dbReference type="Gene3D" id="3.30.70.100">
    <property type="match status" value="1"/>
</dbReference>
<feature type="transmembrane region" description="Helical" evidence="13">
    <location>
        <begin position="172"/>
        <end position="190"/>
    </location>
</feature>
<evidence type="ECO:0000256" key="10">
    <source>
        <dbReference type="ARBA" id="ARBA00022989"/>
    </source>
</evidence>
<feature type="transmembrane region" description="Helical" evidence="13">
    <location>
        <begin position="385"/>
        <end position="403"/>
    </location>
</feature>
<keyword evidence="10 13" id="KW-1133">Transmembrane helix</keyword>
<keyword evidence="7" id="KW-0479">Metal-binding</keyword>
<dbReference type="GO" id="GO:0016887">
    <property type="term" value="F:ATP hydrolysis activity"/>
    <property type="evidence" value="ECO:0007669"/>
    <property type="project" value="InterPro"/>
</dbReference>
<dbReference type="SUPFAM" id="SSF56784">
    <property type="entry name" value="HAD-like"/>
    <property type="match status" value="1"/>
</dbReference>
<dbReference type="GO" id="GO:0055070">
    <property type="term" value="P:copper ion homeostasis"/>
    <property type="evidence" value="ECO:0007669"/>
    <property type="project" value="TreeGrafter"/>
</dbReference>
<keyword evidence="12 13" id="KW-0472">Membrane</keyword>
<dbReference type="PRINTS" id="PR00119">
    <property type="entry name" value="CATATPASE"/>
</dbReference>
<evidence type="ECO:0000256" key="3">
    <source>
        <dbReference type="ARBA" id="ARBA00022448"/>
    </source>
</evidence>
<evidence type="ECO:0000256" key="5">
    <source>
        <dbReference type="ARBA" id="ARBA00022553"/>
    </source>
</evidence>
<evidence type="ECO:0000256" key="13">
    <source>
        <dbReference type="SAM" id="Phobius"/>
    </source>
</evidence>
<feature type="transmembrane region" description="Helical" evidence="13">
    <location>
        <begin position="232"/>
        <end position="251"/>
    </location>
</feature>
<dbReference type="Gene3D" id="3.40.1110.10">
    <property type="entry name" value="Calcium-transporting ATPase, cytoplasmic domain N"/>
    <property type="match status" value="1"/>
</dbReference>
<accession>A0A0E9N5C9</accession>
<keyword evidence="6 13" id="KW-0812">Transmembrane</keyword>
<organism evidence="15 16">
    <name type="scientific">Flavihumibacter petaseus NBRC 106054</name>
    <dbReference type="NCBI Taxonomy" id="1220578"/>
    <lineage>
        <taxon>Bacteria</taxon>
        <taxon>Pseudomonadati</taxon>
        <taxon>Bacteroidota</taxon>
        <taxon>Chitinophagia</taxon>
        <taxon>Chitinophagales</taxon>
        <taxon>Chitinophagaceae</taxon>
        <taxon>Flavihumibacter</taxon>
    </lineage>
</organism>
<evidence type="ECO:0000256" key="12">
    <source>
        <dbReference type="ARBA" id="ARBA00023136"/>
    </source>
</evidence>
<dbReference type="InterPro" id="IPR036163">
    <property type="entry name" value="HMA_dom_sf"/>
</dbReference>
<dbReference type="Proteomes" id="UP000033121">
    <property type="component" value="Unassembled WGS sequence"/>
</dbReference>
<evidence type="ECO:0000259" key="14">
    <source>
        <dbReference type="Pfam" id="PF00122"/>
    </source>
</evidence>
<dbReference type="InterPro" id="IPR036412">
    <property type="entry name" value="HAD-like_sf"/>
</dbReference>
<keyword evidence="5" id="KW-0597">Phosphoprotein</keyword>
<dbReference type="InterPro" id="IPR023299">
    <property type="entry name" value="ATPase_P-typ_cyto_dom_N"/>
</dbReference>
<dbReference type="SUPFAM" id="SSF81653">
    <property type="entry name" value="Calcium ATPase, transduction domain A"/>
    <property type="match status" value="1"/>
</dbReference>
<keyword evidence="11" id="KW-0406">Ion transport</keyword>
<dbReference type="Gene3D" id="2.70.150.10">
    <property type="entry name" value="Calcium-transporting ATPase, cytoplasmic transduction domain A"/>
    <property type="match status" value="1"/>
</dbReference>
<dbReference type="PANTHER" id="PTHR43520">
    <property type="entry name" value="ATP7, ISOFORM B"/>
    <property type="match status" value="1"/>
</dbReference>
<dbReference type="InterPro" id="IPR059000">
    <property type="entry name" value="ATPase_P-type_domA"/>
</dbReference>
<evidence type="ECO:0000256" key="11">
    <source>
        <dbReference type="ARBA" id="ARBA00023065"/>
    </source>
</evidence>
<dbReference type="PANTHER" id="PTHR43520:SF5">
    <property type="entry name" value="CATION-TRANSPORTING P-TYPE ATPASE-RELATED"/>
    <property type="match status" value="1"/>
</dbReference>
<feature type="transmembrane region" description="Helical" evidence="13">
    <location>
        <begin position="409"/>
        <end position="428"/>
    </location>
</feature>
<protein>
    <submittedName>
        <fullName evidence="15">Putative copper-transporting ATPase</fullName>
    </submittedName>
</protein>
<dbReference type="SUPFAM" id="SSF55008">
    <property type="entry name" value="HMA, heavy metal-associated domain"/>
    <property type="match status" value="1"/>
</dbReference>
<gene>
    <name evidence="15" type="ORF">FPE01S_04_04210</name>
</gene>
<dbReference type="Gene3D" id="1.20.1110.10">
    <property type="entry name" value="Calcium-transporting ATPase, transmembrane domain"/>
    <property type="match status" value="1"/>
</dbReference>
<dbReference type="GO" id="GO:0005886">
    <property type="term" value="C:plasma membrane"/>
    <property type="evidence" value="ECO:0007669"/>
    <property type="project" value="UniProtKB-SubCell"/>
</dbReference>
<keyword evidence="8" id="KW-0460">Magnesium</keyword>
<evidence type="ECO:0000256" key="2">
    <source>
        <dbReference type="ARBA" id="ARBA00006024"/>
    </source>
</evidence>
<dbReference type="InterPro" id="IPR023214">
    <property type="entry name" value="HAD_sf"/>
</dbReference>
<keyword evidence="16" id="KW-1185">Reference proteome</keyword>
<evidence type="ECO:0000256" key="4">
    <source>
        <dbReference type="ARBA" id="ARBA00022475"/>
    </source>
</evidence>
<proteinExistence type="inferred from homology"/>
<comment type="caution">
    <text evidence="15">The sequence shown here is derived from an EMBL/GenBank/DDBJ whole genome shotgun (WGS) entry which is preliminary data.</text>
</comment>
<dbReference type="InterPro" id="IPR008250">
    <property type="entry name" value="ATPase_P-typ_transduc_dom_A_sf"/>
</dbReference>
<evidence type="ECO:0000256" key="9">
    <source>
        <dbReference type="ARBA" id="ARBA00022967"/>
    </source>
</evidence>
<dbReference type="AlphaFoldDB" id="A0A0E9N5C9"/>
<dbReference type="GO" id="GO:0005507">
    <property type="term" value="F:copper ion binding"/>
    <property type="evidence" value="ECO:0007669"/>
    <property type="project" value="TreeGrafter"/>
</dbReference>